<feature type="transmembrane region" description="Helical" evidence="1">
    <location>
        <begin position="247"/>
        <end position="265"/>
    </location>
</feature>
<protein>
    <recommendedName>
        <fullName evidence="4">Cytochrome C oxidase subunit I</fullName>
    </recommendedName>
</protein>
<gene>
    <name evidence="2" type="ORF">FJM65_11685</name>
</gene>
<dbReference type="InterPro" id="IPR036927">
    <property type="entry name" value="Cyt_c_oxase-like_su1_sf"/>
</dbReference>
<dbReference type="AlphaFoldDB" id="A0A501W5Q3"/>
<evidence type="ECO:0000313" key="3">
    <source>
        <dbReference type="Proteomes" id="UP000316727"/>
    </source>
</evidence>
<organism evidence="2 3">
    <name type="scientific">Pontibacter mangrovi</name>
    <dbReference type="NCBI Taxonomy" id="2589816"/>
    <lineage>
        <taxon>Bacteria</taxon>
        <taxon>Pseudomonadati</taxon>
        <taxon>Bacteroidota</taxon>
        <taxon>Cytophagia</taxon>
        <taxon>Cytophagales</taxon>
        <taxon>Hymenobacteraceae</taxon>
        <taxon>Pontibacter</taxon>
    </lineage>
</organism>
<proteinExistence type="predicted"/>
<accession>A0A501W5Q3</accession>
<feature type="transmembrane region" description="Helical" evidence="1">
    <location>
        <begin position="286"/>
        <end position="304"/>
    </location>
</feature>
<reference evidence="2 3" key="1">
    <citation type="submission" date="2019-06" db="EMBL/GenBank/DDBJ databases">
        <title>A novel bacterium of genus Pontibacter, isolated from marine sediment.</title>
        <authorList>
            <person name="Huang H."/>
            <person name="Mo K."/>
            <person name="Hu Y."/>
        </authorList>
    </citation>
    <scope>NUCLEOTIDE SEQUENCE [LARGE SCALE GENOMIC DNA]</scope>
    <source>
        <strain evidence="2 3">HB172049</strain>
    </source>
</reference>
<feature type="transmembrane region" description="Helical" evidence="1">
    <location>
        <begin position="374"/>
        <end position="392"/>
    </location>
</feature>
<dbReference type="OrthoDB" id="5245199at2"/>
<keyword evidence="3" id="KW-1185">Reference proteome</keyword>
<feature type="transmembrane region" description="Helical" evidence="1">
    <location>
        <begin position="86"/>
        <end position="106"/>
    </location>
</feature>
<feature type="transmembrane region" description="Helical" evidence="1">
    <location>
        <begin position="316"/>
        <end position="335"/>
    </location>
</feature>
<feature type="transmembrane region" description="Helical" evidence="1">
    <location>
        <begin position="55"/>
        <end position="77"/>
    </location>
</feature>
<evidence type="ECO:0000313" key="2">
    <source>
        <dbReference type="EMBL" id="TPE44072.1"/>
    </source>
</evidence>
<dbReference type="RefSeq" id="WP_140621695.1">
    <property type="nucleotide sequence ID" value="NZ_VFRQ01000005.1"/>
</dbReference>
<feature type="transmembrane region" description="Helical" evidence="1">
    <location>
        <begin position="153"/>
        <end position="172"/>
    </location>
</feature>
<sequence>MSAATTSNSPGKWVVLPHYAFAALAFVALSVLLLFSTDAFSGHYFHPKLLTLTHVAALGWATMLIFGALYQLLPVVLECKLYSEKLATAAFGFLGIGTILLGWSFWHFELGWVLHVAACSLVISFTLFNINVVQTARKAPKWTIESDFIVTSAIWLLVTGLVGLLMAVNFTMPFLPVEHTHYLKLHAHIGMAGWFLLLIIGVGSKLIPMFLLAHHEDTKKLNWSYNLINAGLILFILDHLLFHTSLLPVYAVLVIAGVALFLLYLRDAAKTRQRQDLDLDLGMKQTFVSLALLLLPLVLVLVVSSKLELPQLLLSSVYLVYGISVFFGFISALILGQTFKTLPFIVWMHAYEGYVGRFKTPLPKDLYSHTILRWQNISYLLGFILLVAGVLLRSEQLILGGAIGFTITSLLYTANVFHLLLHKVHDLKPFTYGNAKAA</sequence>
<feature type="transmembrane region" description="Helical" evidence="1">
    <location>
        <begin position="192"/>
        <end position="211"/>
    </location>
</feature>
<feature type="transmembrane region" description="Helical" evidence="1">
    <location>
        <begin position="223"/>
        <end position="241"/>
    </location>
</feature>
<evidence type="ECO:0008006" key="4">
    <source>
        <dbReference type="Google" id="ProtNLM"/>
    </source>
</evidence>
<feature type="transmembrane region" description="Helical" evidence="1">
    <location>
        <begin position="398"/>
        <end position="421"/>
    </location>
</feature>
<evidence type="ECO:0000256" key="1">
    <source>
        <dbReference type="SAM" id="Phobius"/>
    </source>
</evidence>
<keyword evidence="1" id="KW-0472">Membrane</keyword>
<dbReference type="Proteomes" id="UP000316727">
    <property type="component" value="Unassembled WGS sequence"/>
</dbReference>
<comment type="caution">
    <text evidence="2">The sequence shown here is derived from an EMBL/GenBank/DDBJ whole genome shotgun (WGS) entry which is preliminary data.</text>
</comment>
<dbReference type="EMBL" id="VFRQ01000005">
    <property type="protein sequence ID" value="TPE44072.1"/>
    <property type="molecule type" value="Genomic_DNA"/>
</dbReference>
<feature type="transmembrane region" description="Helical" evidence="1">
    <location>
        <begin position="112"/>
        <end position="132"/>
    </location>
</feature>
<feature type="transmembrane region" description="Helical" evidence="1">
    <location>
        <begin position="12"/>
        <end position="35"/>
    </location>
</feature>
<dbReference type="SUPFAM" id="SSF81442">
    <property type="entry name" value="Cytochrome c oxidase subunit I-like"/>
    <property type="match status" value="1"/>
</dbReference>
<keyword evidence="1" id="KW-1133">Transmembrane helix</keyword>
<name>A0A501W5Q3_9BACT</name>
<keyword evidence="1" id="KW-0812">Transmembrane</keyword>
<dbReference type="Gene3D" id="1.20.210.10">
    <property type="entry name" value="Cytochrome c oxidase-like, subunit I domain"/>
    <property type="match status" value="2"/>
</dbReference>